<dbReference type="SUPFAM" id="SSF47943">
    <property type="entry name" value="Retrovirus capsid protein, N-terminal core domain"/>
    <property type="match status" value="1"/>
</dbReference>
<evidence type="ECO:0000259" key="2">
    <source>
        <dbReference type="Pfam" id="PF02093"/>
    </source>
</evidence>
<dbReference type="InterPro" id="IPR050462">
    <property type="entry name" value="Retroviral_Gag-Pol_poly"/>
</dbReference>
<organism evidence="3 4">
    <name type="scientific">Lynx pardinus</name>
    <name type="common">Iberian lynx</name>
    <name type="synonym">Felis pardina</name>
    <dbReference type="NCBI Taxonomy" id="191816"/>
    <lineage>
        <taxon>Eukaryota</taxon>
        <taxon>Metazoa</taxon>
        <taxon>Chordata</taxon>
        <taxon>Craniata</taxon>
        <taxon>Vertebrata</taxon>
        <taxon>Euteleostomi</taxon>
        <taxon>Mammalia</taxon>
        <taxon>Eutheria</taxon>
        <taxon>Laurasiatheria</taxon>
        <taxon>Carnivora</taxon>
        <taxon>Feliformia</taxon>
        <taxon>Felidae</taxon>
        <taxon>Felinae</taxon>
        <taxon>Lynx</taxon>
    </lineage>
</organism>
<dbReference type="EMBL" id="CAAGRJ010024550">
    <property type="protein sequence ID" value="VFV37482.1"/>
    <property type="molecule type" value="Genomic_DNA"/>
</dbReference>
<evidence type="ECO:0000313" key="4">
    <source>
        <dbReference type="Proteomes" id="UP000386466"/>
    </source>
</evidence>
<dbReference type="PANTHER" id="PTHR33166">
    <property type="entry name" value="GAG_P30 DOMAIN-CONTAINING PROTEIN"/>
    <property type="match status" value="1"/>
</dbReference>
<accession>A0A485P5E9</accession>
<name>A0A485P5E9_LYNPA</name>
<evidence type="ECO:0000313" key="3">
    <source>
        <dbReference type="EMBL" id="VFV37482.1"/>
    </source>
</evidence>
<dbReference type="AlphaFoldDB" id="A0A485P5E9"/>
<protein>
    <recommendedName>
        <fullName evidence="2">Core shell protein Gag P30 domain-containing protein</fullName>
    </recommendedName>
</protein>
<dbReference type="GO" id="GO:0019068">
    <property type="term" value="P:virion assembly"/>
    <property type="evidence" value="ECO:0007669"/>
    <property type="project" value="InterPro"/>
</dbReference>
<dbReference type="InterPro" id="IPR008919">
    <property type="entry name" value="Retrov_capsid_N"/>
</dbReference>
<dbReference type="InterPro" id="IPR003036">
    <property type="entry name" value="Gag_P30"/>
</dbReference>
<keyword evidence="4" id="KW-1185">Reference proteome</keyword>
<dbReference type="Pfam" id="PF02093">
    <property type="entry name" value="Gag_p30"/>
    <property type="match status" value="1"/>
</dbReference>
<feature type="domain" description="Core shell protein Gag P30" evidence="2">
    <location>
        <begin position="34"/>
        <end position="83"/>
    </location>
</feature>
<dbReference type="Gene3D" id="1.10.375.10">
    <property type="entry name" value="Human Immunodeficiency Virus Type 1 Capsid Protein"/>
    <property type="match status" value="1"/>
</dbReference>
<reference evidence="3 4" key="1">
    <citation type="submission" date="2019-01" db="EMBL/GenBank/DDBJ databases">
        <authorList>
            <person name="Alioto T."/>
            <person name="Alioto T."/>
        </authorList>
    </citation>
    <scope>NUCLEOTIDE SEQUENCE [LARGE SCALE GENOMIC DNA]</scope>
</reference>
<feature type="compositionally biased region" description="Basic and acidic residues" evidence="1">
    <location>
        <begin position="1"/>
        <end position="14"/>
    </location>
</feature>
<evidence type="ECO:0000256" key="1">
    <source>
        <dbReference type="SAM" id="MobiDB-lite"/>
    </source>
</evidence>
<sequence length="85" mass="10195">MHVKETREHERQNEDGPVQTSHSMMCYLPCSTTDLLNWKHNTPPYSEKPQAMVDLMESLFQTHRPTWEDCQQFLHTLIHKKEEEE</sequence>
<gene>
    <name evidence="3" type="ORF">LYPA_23C006054</name>
</gene>
<feature type="region of interest" description="Disordered" evidence="1">
    <location>
        <begin position="1"/>
        <end position="22"/>
    </location>
</feature>
<dbReference type="Proteomes" id="UP000386466">
    <property type="component" value="Unassembled WGS sequence"/>
</dbReference>
<proteinExistence type="predicted"/>